<evidence type="ECO:0000313" key="3">
    <source>
        <dbReference type="Proteomes" id="UP001375812"/>
    </source>
</evidence>
<comment type="caution">
    <text evidence="2">The sequence shown here is derived from an EMBL/GenBank/DDBJ whole genome shotgun (WGS) entry which is preliminary data.</text>
</comment>
<keyword evidence="1" id="KW-0472">Membrane</keyword>
<evidence type="ECO:0000256" key="1">
    <source>
        <dbReference type="SAM" id="Phobius"/>
    </source>
</evidence>
<dbReference type="RefSeq" id="WP_105542927.1">
    <property type="nucleotide sequence ID" value="NZ_JBBGZH010000001.1"/>
</dbReference>
<dbReference type="Proteomes" id="UP001375812">
    <property type="component" value="Unassembled WGS sequence"/>
</dbReference>
<name>A0ABU8PED9_9HYPH</name>
<feature type="transmembrane region" description="Helical" evidence="1">
    <location>
        <begin position="6"/>
        <end position="25"/>
    </location>
</feature>
<protein>
    <submittedName>
        <fullName evidence="2">Uncharacterized protein</fullName>
    </submittedName>
</protein>
<evidence type="ECO:0000313" key="2">
    <source>
        <dbReference type="EMBL" id="MEJ5020615.1"/>
    </source>
</evidence>
<organism evidence="2 3">
    <name type="scientific">Ochrobactrum vermis</name>
    <dbReference type="NCBI Taxonomy" id="1827297"/>
    <lineage>
        <taxon>Bacteria</taxon>
        <taxon>Pseudomonadati</taxon>
        <taxon>Pseudomonadota</taxon>
        <taxon>Alphaproteobacteria</taxon>
        <taxon>Hyphomicrobiales</taxon>
        <taxon>Brucellaceae</taxon>
        <taxon>Brucella/Ochrobactrum group</taxon>
        <taxon>Ochrobactrum</taxon>
    </lineage>
</organism>
<keyword evidence="1" id="KW-1133">Transmembrane helix</keyword>
<keyword evidence="3" id="KW-1185">Reference proteome</keyword>
<dbReference type="EMBL" id="JBBGZH010000001">
    <property type="protein sequence ID" value="MEJ5020615.1"/>
    <property type="molecule type" value="Genomic_DNA"/>
</dbReference>
<sequence>MDNWLKVLVATACLVIIAGGGYFAWTQYGQYQARAAYEQNAPHRHCERVYADIRRLNAYQKMVDFTVDQIKAEQANCDKLLGIKRG</sequence>
<keyword evidence="1" id="KW-0812">Transmembrane</keyword>
<reference evidence="2 3" key="1">
    <citation type="submission" date="2023-12" db="EMBL/GenBank/DDBJ databases">
        <title>Gut-associated functions are favored during microbiome assembly across C. elegans life.</title>
        <authorList>
            <person name="Zimmermann J."/>
        </authorList>
    </citation>
    <scope>NUCLEOTIDE SEQUENCE [LARGE SCALE GENOMIC DNA]</scope>
    <source>
        <strain evidence="2 3">MYb71</strain>
    </source>
</reference>
<proteinExistence type="predicted"/>
<gene>
    <name evidence="2" type="ORF">WH297_12850</name>
</gene>
<accession>A0ABU8PED9</accession>